<evidence type="ECO:0000256" key="4">
    <source>
        <dbReference type="ARBA" id="ARBA00022833"/>
    </source>
</evidence>
<keyword evidence="5 6" id="KW-0482">Metalloprotease</keyword>
<dbReference type="GO" id="GO:0004222">
    <property type="term" value="F:metalloendopeptidase activity"/>
    <property type="evidence" value="ECO:0007669"/>
    <property type="project" value="InterPro"/>
</dbReference>
<evidence type="ECO:0000313" key="10">
    <source>
        <dbReference type="RefSeq" id="XP_039145368.1"/>
    </source>
</evidence>
<evidence type="ECO:0000256" key="6">
    <source>
        <dbReference type="RuleBase" id="RU003983"/>
    </source>
</evidence>
<keyword evidence="7" id="KW-1133">Transmembrane helix</keyword>
<protein>
    <submittedName>
        <fullName evidence="10">Metalloendopeptidase OMA1, mitochondrial-like</fullName>
    </submittedName>
</protein>
<dbReference type="InterPro" id="IPR051156">
    <property type="entry name" value="Mito/Outer_Membr_Metalloprot"/>
</dbReference>
<comment type="similarity">
    <text evidence="6">Belongs to the peptidase M48 family.</text>
</comment>
<dbReference type="RefSeq" id="XP_039145368.1">
    <property type="nucleotide sequence ID" value="XM_039289434.1"/>
</dbReference>
<name>A0AB40D556_DIOCR</name>
<keyword evidence="3 6" id="KW-0378">Hydrolase</keyword>
<evidence type="ECO:0000256" key="2">
    <source>
        <dbReference type="ARBA" id="ARBA00022723"/>
    </source>
</evidence>
<dbReference type="AlphaFoldDB" id="A0AB40D556"/>
<proteinExistence type="inferred from homology"/>
<keyword evidence="1 6" id="KW-0645">Protease</keyword>
<evidence type="ECO:0000256" key="5">
    <source>
        <dbReference type="ARBA" id="ARBA00023049"/>
    </source>
</evidence>
<sequence length="415" mass="46993">MNFLRRSLPLLCRSISSKITSPKPSPPLFSKSISNPNPIPNPSSQWRRFYYFDRGQLQHFRRRSSRRWYQNSGTILIVVVLSGCAILTIYYGHLETVPYTKRSHLILLSPSVERQLGEHGFQQMKDSLKGKILPAIHPDSVRVRLIAKDIIEALQRGLRHDTRQWGDLGYASEVPEWEVDPEKSKETLLALRQGDEAKHKKKEGWSSEDEILDDKWVHTSRKKAAETHPQTRHLEGLNWEVLVVKDKTVNAFCLPGGKIVVFTGLLDHFRTDAEIATVLGHEVAHAIARHSAEMITKSLWLAIVQLILLQFFFMPDLINAMSTLLLRLPFSRRMEIEADYVGLLLMASAGYDPRVAPGVYERLGQIGGESLLNDYISTHPSSKTRAKLLSQAQVMEEALSVYRDAVSGHAVSGFL</sequence>
<accession>A0AB40D556</accession>
<dbReference type="GO" id="GO:0046872">
    <property type="term" value="F:metal ion binding"/>
    <property type="evidence" value="ECO:0007669"/>
    <property type="project" value="UniProtKB-KW"/>
</dbReference>
<dbReference type="Proteomes" id="UP001515500">
    <property type="component" value="Chromosome 18"/>
</dbReference>
<organism evidence="9 10">
    <name type="scientific">Dioscorea cayennensis subsp. rotundata</name>
    <name type="common">White Guinea yam</name>
    <name type="synonym">Dioscorea rotundata</name>
    <dbReference type="NCBI Taxonomy" id="55577"/>
    <lineage>
        <taxon>Eukaryota</taxon>
        <taxon>Viridiplantae</taxon>
        <taxon>Streptophyta</taxon>
        <taxon>Embryophyta</taxon>
        <taxon>Tracheophyta</taxon>
        <taxon>Spermatophyta</taxon>
        <taxon>Magnoliopsida</taxon>
        <taxon>Liliopsida</taxon>
        <taxon>Dioscoreales</taxon>
        <taxon>Dioscoreaceae</taxon>
        <taxon>Dioscorea</taxon>
    </lineage>
</organism>
<dbReference type="PANTHER" id="PTHR22726:SF1">
    <property type="entry name" value="METALLOENDOPEPTIDASE OMA1, MITOCHONDRIAL"/>
    <property type="match status" value="1"/>
</dbReference>
<evidence type="ECO:0000256" key="1">
    <source>
        <dbReference type="ARBA" id="ARBA00022670"/>
    </source>
</evidence>
<keyword evidence="4 6" id="KW-0862">Zinc</keyword>
<gene>
    <name evidence="10" type="primary">LOC120282596</name>
</gene>
<dbReference type="GeneID" id="120282596"/>
<feature type="domain" description="Peptidase M48" evidence="8">
    <location>
        <begin position="214"/>
        <end position="391"/>
    </location>
</feature>
<keyword evidence="7" id="KW-0812">Transmembrane</keyword>
<keyword evidence="2" id="KW-0479">Metal-binding</keyword>
<comment type="cofactor">
    <cofactor evidence="6">
        <name>Zn(2+)</name>
        <dbReference type="ChEBI" id="CHEBI:29105"/>
    </cofactor>
    <text evidence="6">Binds 1 zinc ion per subunit.</text>
</comment>
<dbReference type="InterPro" id="IPR001915">
    <property type="entry name" value="Peptidase_M48"/>
</dbReference>
<reference evidence="10" key="1">
    <citation type="submission" date="2025-08" db="UniProtKB">
        <authorList>
            <consortium name="RefSeq"/>
        </authorList>
    </citation>
    <scope>IDENTIFICATION</scope>
</reference>
<keyword evidence="7" id="KW-0472">Membrane</keyword>
<evidence type="ECO:0000256" key="3">
    <source>
        <dbReference type="ARBA" id="ARBA00022801"/>
    </source>
</evidence>
<dbReference type="Gene3D" id="3.30.2010.10">
    <property type="entry name" value="Metalloproteases ('zincins'), catalytic domain"/>
    <property type="match status" value="1"/>
</dbReference>
<feature type="transmembrane region" description="Helical" evidence="7">
    <location>
        <begin position="68"/>
        <end position="92"/>
    </location>
</feature>
<evidence type="ECO:0000256" key="7">
    <source>
        <dbReference type="SAM" id="Phobius"/>
    </source>
</evidence>
<evidence type="ECO:0000313" key="9">
    <source>
        <dbReference type="Proteomes" id="UP001515500"/>
    </source>
</evidence>
<keyword evidence="9" id="KW-1185">Reference proteome</keyword>
<dbReference type="GO" id="GO:0051603">
    <property type="term" value="P:proteolysis involved in protein catabolic process"/>
    <property type="evidence" value="ECO:0007669"/>
    <property type="project" value="TreeGrafter"/>
</dbReference>
<dbReference type="Pfam" id="PF01435">
    <property type="entry name" value="Peptidase_M48"/>
    <property type="match status" value="1"/>
</dbReference>
<dbReference type="PANTHER" id="PTHR22726">
    <property type="entry name" value="METALLOENDOPEPTIDASE OMA1"/>
    <property type="match status" value="1"/>
</dbReference>
<dbReference type="GO" id="GO:0016020">
    <property type="term" value="C:membrane"/>
    <property type="evidence" value="ECO:0007669"/>
    <property type="project" value="TreeGrafter"/>
</dbReference>
<dbReference type="CDD" id="cd07331">
    <property type="entry name" value="M48C_Oma1_like"/>
    <property type="match status" value="1"/>
</dbReference>
<evidence type="ECO:0000259" key="8">
    <source>
        <dbReference type="Pfam" id="PF01435"/>
    </source>
</evidence>